<dbReference type="GO" id="GO:0043565">
    <property type="term" value="F:sequence-specific DNA binding"/>
    <property type="evidence" value="ECO:0007669"/>
    <property type="project" value="TreeGrafter"/>
</dbReference>
<dbReference type="Gene3D" id="3.30.70.1290">
    <property type="entry name" value="Transposase IS200-like"/>
    <property type="match status" value="1"/>
</dbReference>
<dbReference type="SUPFAM" id="SSF143422">
    <property type="entry name" value="Transposase IS200-like"/>
    <property type="match status" value="1"/>
</dbReference>
<dbReference type="InterPro" id="IPR036515">
    <property type="entry name" value="Transposase_17_sf"/>
</dbReference>
<dbReference type="PANTHER" id="PTHR36966">
    <property type="entry name" value="REP-ASSOCIATED TYROSINE TRANSPOSASE"/>
    <property type="match status" value="1"/>
</dbReference>
<name>A0A831UJV0_GEOME</name>
<proteinExistence type="predicted"/>
<feature type="domain" description="Transposase IS200-like" evidence="1">
    <location>
        <begin position="22"/>
        <end position="180"/>
    </location>
</feature>
<protein>
    <submittedName>
        <fullName evidence="2">Transposase</fullName>
    </submittedName>
</protein>
<accession>A0A831UJV0</accession>
<dbReference type="SMART" id="SM01321">
    <property type="entry name" value="Y1_Tnp"/>
    <property type="match status" value="1"/>
</dbReference>
<evidence type="ECO:0000259" key="1">
    <source>
        <dbReference type="SMART" id="SM01321"/>
    </source>
</evidence>
<evidence type="ECO:0000313" key="2">
    <source>
        <dbReference type="EMBL" id="HEN43564.1"/>
    </source>
</evidence>
<dbReference type="InterPro" id="IPR002686">
    <property type="entry name" value="Transposase_17"/>
</dbReference>
<dbReference type="InterPro" id="IPR052715">
    <property type="entry name" value="RAYT_transposase"/>
</dbReference>
<dbReference type="EMBL" id="DSOV01000068">
    <property type="protein sequence ID" value="HEN43564.1"/>
    <property type="molecule type" value="Genomic_DNA"/>
</dbReference>
<sequence>MRYDPDIHHRRSIRLKGYDYSMAGAYFVTTCVQGRECLFGAVADGVMHLNEAGRMIRKWWLKLPDKFPDVAIDEYVIMPNHFHGIITIVGAPPRGRPVIDGEYGRTPVEYAKPGRPHGAAPTVGNAMNWFKTMTTNAYIKGVKTADWLPFHGRLWQRNYHERIIRSDAELDAARKYIGENPLQWDMDTENPANLAMP</sequence>
<reference evidence="2" key="1">
    <citation type="journal article" date="2020" name="mSystems">
        <title>Genome- and Community-Level Interaction Insights into Carbon Utilization and Element Cycling Functions of Hydrothermarchaeota in Hydrothermal Sediment.</title>
        <authorList>
            <person name="Zhou Z."/>
            <person name="Liu Y."/>
            <person name="Xu W."/>
            <person name="Pan J."/>
            <person name="Luo Z.H."/>
            <person name="Li M."/>
        </authorList>
    </citation>
    <scope>NUCLEOTIDE SEQUENCE [LARGE SCALE GENOMIC DNA]</scope>
    <source>
        <strain evidence="2">SpSt-349</strain>
    </source>
</reference>
<dbReference type="AlphaFoldDB" id="A0A831UJV0"/>
<dbReference type="PANTHER" id="PTHR36966:SF1">
    <property type="entry name" value="REP-ASSOCIATED TYROSINE TRANSPOSASE"/>
    <property type="match status" value="1"/>
</dbReference>
<dbReference type="GO" id="GO:0004803">
    <property type="term" value="F:transposase activity"/>
    <property type="evidence" value="ECO:0007669"/>
    <property type="project" value="InterPro"/>
</dbReference>
<gene>
    <name evidence="2" type="ORF">ENQ87_14570</name>
</gene>
<comment type="caution">
    <text evidence="2">The sequence shown here is derived from an EMBL/GenBank/DDBJ whole genome shotgun (WGS) entry which is preliminary data.</text>
</comment>
<dbReference type="GO" id="GO:0006313">
    <property type="term" value="P:DNA transposition"/>
    <property type="evidence" value="ECO:0007669"/>
    <property type="project" value="InterPro"/>
</dbReference>
<organism evidence="2">
    <name type="scientific">Geobacter metallireducens</name>
    <dbReference type="NCBI Taxonomy" id="28232"/>
    <lineage>
        <taxon>Bacteria</taxon>
        <taxon>Pseudomonadati</taxon>
        <taxon>Thermodesulfobacteriota</taxon>
        <taxon>Desulfuromonadia</taxon>
        <taxon>Geobacterales</taxon>
        <taxon>Geobacteraceae</taxon>
        <taxon>Geobacter</taxon>
    </lineage>
</organism>